<evidence type="ECO:0000259" key="7">
    <source>
        <dbReference type="PROSITE" id="PS51471"/>
    </source>
</evidence>
<keyword evidence="6" id="KW-0408">Iron</keyword>
<sequence>MITVSLSGLVGGRVGVSLAVLPATIARAHVAQLLADGARPSYLAPHAEWVDARDVPAQCAAEVVLTVDGPRGTAYAGARLRVHLSFPPAYPAHPPLVRFGSQLHHEQVLEGGLVGPPFYAALGWERKPARHVRTVMAEVHQLLVAPLPTGSRLSRATYLRIAQLQRLRTHTISAYAPLRTHGALFAQPPALLAGWVEPRVLAACDARDDAAIRSCVHELAPGVFSLALFTPALCGLLLDELRGFERTGLPASRPNSMNRHGVIVDEIGMERLMDELRVRLVCPLAEALFTESDQGGSHSLDHHHAFSVTYTPSADTGLDMHHDDSEVTLNVCLGSRFEGAGLTFCGRFGETTYRKHIVTYAHQPGRAVLHLGRQRHGADTIVRGERSSLIVWARSSSYRARAPDEPPMHQRVAPDLCCLSYTHDIDYETWQELPPGVVGKRERLAKLRAMGGG</sequence>
<evidence type="ECO:0000256" key="2">
    <source>
        <dbReference type="ARBA" id="ARBA00022723"/>
    </source>
</evidence>
<proteinExistence type="predicted"/>
<dbReference type="PROSITE" id="PS51471">
    <property type="entry name" value="FE2OG_OXY"/>
    <property type="match status" value="1"/>
</dbReference>
<keyword evidence="3" id="KW-0847">Vitamin C</keyword>
<dbReference type="GO" id="GO:0005506">
    <property type="term" value="F:iron ion binding"/>
    <property type="evidence" value="ECO:0007669"/>
    <property type="project" value="InterPro"/>
</dbReference>
<feature type="domain" description="Fe2OG dioxygenase" evidence="7">
    <location>
        <begin position="301"/>
        <end position="395"/>
    </location>
</feature>
<dbReference type="SUPFAM" id="SSF54495">
    <property type="entry name" value="UBC-like"/>
    <property type="match status" value="1"/>
</dbReference>
<dbReference type="InterPro" id="IPR006620">
    <property type="entry name" value="Pro_4_hyd_alph"/>
</dbReference>
<keyword evidence="2" id="KW-0479">Metal-binding</keyword>
<organism evidence="8 9">
    <name type="scientific">Diacronema lutheri</name>
    <name type="common">Unicellular marine alga</name>
    <name type="synonym">Monochrysis lutheri</name>
    <dbReference type="NCBI Taxonomy" id="2081491"/>
    <lineage>
        <taxon>Eukaryota</taxon>
        <taxon>Haptista</taxon>
        <taxon>Haptophyta</taxon>
        <taxon>Pavlovophyceae</taxon>
        <taxon>Pavlovales</taxon>
        <taxon>Pavlovaceae</taxon>
        <taxon>Diacronema</taxon>
    </lineage>
</organism>
<keyword evidence="9" id="KW-1185">Reference proteome</keyword>
<keyword evidence="5" id="KW-0560">Oxidoreductase</keyword>
<dbReference type="PANTHER" id="PTHR24014">
    <property type="entry name" value="2-OXOGLUTARATE AND IRON-DEPENDENT OXYGENASE DOMAIN-CONTAINING PROTEIN 2"/>
    <property type="match status" value="1"/>
</dbReference>
<dbReference type="AlphaFoldDB" id="A0A8J5X6X5"/>
<dbReference type="GO" id="GO:0016705">
    <property type="term" value="F:oxidoreductase activity, acting on paired donors, with incorporation or reduction of molecular oxygen"/>
    <property type="evidence" value="ECO:0007669"/>
    <property type="project" value="InterPro"/>
</dbReference>
<evidence type="ECO:0000256" key="1">
    <source>
        <dbReference type="ARBA" id="ARBA00001961"/>
    </source>
</evidence>
<dbReference type="OMA" id="NICLGKH"/>
<evidence type="ECO:0000313" key="8">
    <source>
        <dbReference type="EMBL" id="KAG8457468.1"/>
    </source>
</evidence>
<dbReference type="InterPro" id="IPR016135">
    <property type="entry name" value="UBQ-conjugating_enzyme/RWD"/>
</dbReference>
<accession>A0A8J5X6X5</accession>
<dbReference type="Proteomes" id="UP000751190">
    <property type="component" value="Unassembled WGS sequence"/>
</dbReference>
<dbReference type="Pfam" id="PF00179">
    <property type="entry name" value="UQ_con"/>
    <property type="match status" value="1"/>
</dbReference>
<keyword evidence="4" id="KW-0223">Dioxygenase</keyword>
<name>A0A8J5X6X5_DIALT</name>
<reference evidence="8" key="1">
    <citation type="submission" date="2021-05" db="EMBL/GenBank/DDBJ databases">
        <title>The genome of the haptophyte Pavlova lutheri (Diacronema luteri, Pavlovales) - a model for lipid biosynthesis in eukaryotic algae.</title>
        <authorList>
            <person name="Hulatt C.J."/>
            <person name="Posewitz M.C."/>
        </authorList>
    </citation>
    <scope>NUCLEOTIDE SEQUENCE</scope>
    <source>
        <strain evidence="8">NIVA-4/92</strain>
    </source>
</reference>
<dbReference type="OrthoDB" id="1736837at2759"/>
<comment type="cofactor">
    <cofactor evidence="1">
        <name>L-ascorbate</name>
        <dbReference type="ChEBI" id="CHEBI:38290"/>
    </cofactor>
</comment>
<dbReference type="SMART" id="SM00702">
    <property type="entry name" value="P4Hc"/>
    <property type="match status" value="1"/>
</dbReference>
<dbReference type="PANTHER" id="PTHR24014:SF4">
    <property type="entry name" value="2-OXOGLUTARATE AND IRON-DEPENDENT OXYGENASE DOMAIN-CONTAINING PROTEIN 2"/>
    <property type="match status" value="1"/>
</dbReference>
<dbReference type="CDD" id="cd00195">
    <property type="entry name" value="UBCc_UEV"/>
    <property type="match status" value="1"/>
</dbReference>
<gene>
    <name evidence="8" type="ORF">KFE25_003772</name>
</gene>
<evidence type="ECO:0000256" key="6">
    <source>
        <dbReference type="ARBA" id="ARBA00023004"/>
    </source>
</evidence>
<dbReference type="Pfam" id="PF25238">
    <property type="entry name" value="OGFOD2-like"/>
    <property type="match status" value="1"/>
</dbReference>
<evidence type="ECO:0000313" key="9">
    <source>
        <dbReference type="Proteomes" id="UP000751190"/>
    </source>
</evidence>
<evidence type="ECO:0000256" key="3">
    <source>
        <dbReference type="ARBA" id="ARBA00022896"/>
    </source>
</evidence>
<dbReference type="Gene3D" id="3.10.110.10">
    <property type="entry name" value="Ubiquitin Conjugating Enzyme"/>
    <property type="match status" value="1"/>
</dbReference>
<dbReference type="EMBL" id="JAGTXO010000069">
    <property type="protein sequence ID" value="KAG8457468.1"/>
    <property type="molecule type" value="Genomic_DNA"/>
</dbReference>
<dbReference type="GO" id="GO:0031418">
    <property type="term" value="F:L-ascorbic acid binding"/>
    <property type="evidence" value="ECO:0007669"/>
    <property type="project" value="UniProtKB-KW"/>
</dbReference>
<evidence type="ECO:0000256" key="4">
    <source>
        <dbReference type="ARBA" id="ARBA00022964"/>
    </source>
</evidence>
<protein>
    <recommendedName>
        <fullName evidence="7">Fe2OG dioxygenase domain-containing protein</fullName>
    </recommendedName>
</protein>
<evidence type="ECO:0000256" key="5">
    <source>
        <dbReference type="ARBA" id="ARBA00023002"/>
    </source>
</evidence>
<dbReference type="InterPro" id="IPR005123">
    <property type="entry name" value="Oxoglu/Fe-dep_dioxygenase_dom"/>
</dbReference>
<dbReference type="InterPro" id="IPR000608">
    <property type="entry name" value="UBC"/>
</dbReference>
<dbReference type="GO" id="GO:0051213">
    <property type="term" value="F:dioxygenase activity"/>
    <property type="evidence" value="ECO:0007669"/>
    <property type="project" value="UniProtKB-KW"/>
</dbReference>
<comment type="caution">
    <text evidence="8">The sequence shown here is derived from an EMBL/GenBank/DDBJ whole genome shotgun (WGS) entry which is preliminary data.</text>
</comment>